<evidence type="ECO:0000256" key="8">
    <source>
        <dbReference type="SAM" id="MobiDB-lite"/>
    </source>
</evidence>
<feature type="compositionally biased region" description="Basic and acidic residues" evidence="8">
    <location>
        <begin position="1"/>
        <end position="20"/>
    </location>
</feature>
<comment type="catalytic activity">
    <reaction evidence="7">
        <text>a peptidoglycan chain = a peptidoglycan chain with N-acetyl-1,6-anhydromuramyl-[peptide] at the reducing end + a peptidoglycan chain with N-acetylglucosamine at the non-reducing end.</text>
        <dbReference type="EC" id="4.2.2.29"/>
    </reaction>
</comment>
<dbReference type="Gene3D" id="3.30.1490.480">
    <property type="entry name" value="Endolytic murein transglycosylase"/>
    <property type="match status" value="1"/>
</dbReference>
<sequence length="403" mass="44659">MSEHDERSMQRPRPPRREEGQTPPPKKRKRRRRSMGPWGALLYVVLVIGASALLAGLGWMAACDVLSLDKPEKTAVVTLADDVFESKEVKGEDGATETVLRADLGYVAGQLKEQGLIRYPWLFKLFISITGKSDALRPGVYNLDTTMDYSAMIRNLSAKSGSKAEVTVVIKEGYTSVQVFETLAAAGVASLDDLENTAATYDFKFSFLKDVVPLGDSNRLEGYLFPDTYQFYTNMDPVQALNKMLLRFDDVFTQDMRDEAAANGQTVQDIITIASLIEKETTGDDQALISSVIYNRLYKPNSQTAGYLNVDATLLYVLPERAGKLTAEDLQYDSPYNTALYKGLPPGPIANPGQAALRSALKPETSSYYFYALGDDKEHHFFKTYEEQSSFIASQSIYQSNGG</sequence>
<evidence type="ECO:0000313" key="9">
    <source>
        <dbReference type="EMBL" id="SBV95248.1"/>
    </source>
</evidence>
<keyword evidence="3 7" id="KW-1133">Transmembrane helix</keyword>
<keyword evidence="6 7" id="KW-0961">Cell wall biogenesis/degradation</keyword>
<dbReference type="GO" id="GO:0005886">
    <property type="term" value="C:plasma membrane"/>
    <property type="evidence" value="ECO:0007669"/>
    <property type="project" value="UniProtKB-SubCell"/>
</dbReference>
<evidence type="ECO:0000256" key="5">
    <source>
        <dbReference type="ARBA" id="ARBA00023239"/>
    </source>
</evidence>
<proteinExistence type="inferred from homology"/>
<dbReference type="PANTHER" id="PTHR30518:SF2">
    <property type="entry name" value="ENDOLYTIC MUREIN TRANSGLYCOSYLASE"/>
    <property type="match status" value="1"/>
</dbReference>
<comment type="similarity">
    <text evidence="7">Belongs to the transglycosylase MltG family.</text>
</comment>
<dbReference type="AlphaFoldDB" id="A0A212J746"/>
<keyword evidence="4 7" id="KW-0472">Membrane</keyword>
<dbReference type="HAMAP" id="MF_02065">
    <property type="entry name" value="MltG"/>
    <property type="match status" value="1"/>
</dbReference>
<dbReference type="GO" id="GO:0071555">
    <property type="term" value="P:cell wall organization"/>
    <property type="evidence" value="ECO:0007669"/>
    <property type="project" value="UniProtKB-KW"/>
</dbReference>
<comment type="function">
    <text evidence="7">Functions as a peptidoglycan terminase that cleaves nascent peptidoglycan strands endolytically to terminate their elongation.</text>
</comment>
<accession>A0A212J746</accession>
<dbReference type="InterPro" id="IPR003770">
    <property type="entry name" value="MLTG-like"/>
</dbReference>
<dbReference type="Pfam" id="PF02618">
    <property type="entry name" value="YceG"/>
    <property type="match status" value="1"/>
</dbReference>
<keyword evidence="1 7" id="KW-1003">Cell membrane</keyword>
<dbReference type="GO" id="GO:0008932">
    <property type="term" value="F:lytic endotransglycosylase activity"/>
    <property type="evidence" value="ECO:0007669"/>
    <property type="project" value="UniProtKB-UniRule"/>
</dbReference>
<evidence type="ECO:0000256" key="4">
    <source>
        <dbReference type="ARBA" id="ARBA00023136"/>
    </source>
</evidence>
<dbReference type="EC" id="4.2.2.29" evidence="7"/>
<feature type="transmembrane region" description="Helical" evidence="7">
    <location>
        <begin position="38"/>
        <end position="62"/>
    </location>
</feature>
<comment type="subcellular location">
    <subcellularLocation>
        <location evidence="7">Cell membrane</location>
        <topology evidence="7">Single-pass membrane protein</topology>
    </subcellularLocation>
</comment>
<feature type="site" description="Important for catalytic activity" evidence="7">
    <location>
        <position position="280"/>
    </location>
</feature>
<evidence type="ECO:0000256" key="1">
    <source>
        <dbReference type="ARBA" id="ARBA00022475"/>
    </source>
</evidence>
<organism evidence="9">
    <name type="scientific">uncultured Eubacteriales bacterium</name>
    <dbReference type="NCBI Taxonomy" id="172733"/>
    <lineage>
        <taxon>Bacteria</taxon>
        <taxon>Bacillati</taxon>
        <taxon>Bacillota</taxon>
        <taxon>Clostridia</taxon>
        <taxon>Eubacteriales</taxon>
        <taxon>environmental samples</taxon>
    </lineage>
</organism>
<protein>
    <recommendedName>
        <fullName evidence="7">Endolytic murein transglycosylase</fullName>
        <ecNumber evidence="7">4.2.2.29</ecNumber>
    </recommendedName>
    <alternativeName>
        <fullName evidence="7">Peptidoglycan lytic transglycosylase</fullName>
    </alternativeName>
    <alternativeName>
        <fullName evidence="7">Peptidoglycan polymerization terminase</fullName>
    </alternativeName>
</protein>
<dbReference type="NCBIfam" id="TIGR00247">
    <property type="entry name" value="endolytic transglycosylase MltG"/>
    <property type="match status" value="1"/>
</dbReference>
<dbReference type="GO" id="GO:0009252">
    <property type="term" value="P:peptidoglycan biosynthetic process"/>
    <property type="evidence" value="ECO:0007669"/>
    <property type="project" value="UniProtKB-UniRule"/>
</dbReference>
<keyword evidence="5 7" id="KW-0456">Lyase</keyword>
<evidence type="ECO:0000256" key="3">
    <source>
        <dbReference type="ARBA" id="ARBA00022989"/>
    </source>
</evidence>
<evidence type="ECO:0000256" key="2">
    <source>
        <dbReference type="ARBA" id="ARBA00022692"/>
    </source>
</evidence>
<dbReference type="PANTHER" id="PTHR30518">
    <property type="entry name" value="ENDOLYTIC MUREIN TRANSGLYCOSYLASE"/>
    <property type="match status" value="1"/>
</dbReference>
<name>A0A212J746_9FIRM</name>
<gene>
    <name evidence="7" type="primary">mltG</name>
    <name evidence="9" type="ORF">KL86CLO1_10621</name>
</gene>
<keyword evidence="2 7" id="KW-0812">Transmembrane</keyword>
<reference evidence="9" key="1">
    <citation type="submission" date="2016-04" db="EMBL/GenBank/DDBJ databases">
        <authorList>
            <person name="Evans L.H."/>
            <person name="Alamgir A."/>
            <person name="Owens N."/>
            <person name="Weber N.D."/>
            <person name="Virtaneva K."/>
            <person name="Barbian K."/>
            <person name="Babar A."/>
            <person name="Rosenke K."/>
        </authorList>
    </citation>
    <scope>NUCLEOTIDE SEQUENCE</scope>
    <source>
        <strain evidence="9">86</strain>
    </source>
</reference>
<feature type="region of interest" description="Disordered" evidence="8">
    <location>
        <begin position="1"/>
        <end position="33"/>
    </location>
</feature>
<evidence type="ECO:0000256" key="6">
    <source>
        <dbReference type="ARBA" id="ARBA00023316"/>
    </source>
</evidence>
<dbReference type="EMBL" id="FLUN01000001">
    <property type="protein sequence ID" value="SBV95248.1"/>
    <property type="molecule type" value="Genomic_DNA"/>
</dbReference>
<evidence type="ECO:0000256" key="7">
    <source>
        <dbReference type="HAMAP-Rule" id="MF_02065"/>
    </source>
</evidence>